<dbReference type="Pfam" id="PF06580">
    <property type="entry name" value="His_kinase"/>
    <property type="match status" value="1"/>
</dbReference>
<feature type="domain" description="Signal transduction histidine kinase internal region" evidence="2">
    <location>
        <begin position="187"/>
        <end position="262"/>
    </location>
</feature>
<organism evidence="3 4">
    <name type="scientific">Pontibacter actiniarum</name>
    <dbReference type="NCBI Taxonomy" id="323450"/>
    <lineage>
        <taxon>Bacteria</taxon>
        <taxon>Pseudomonadati</taxon>
        <taxon>Bacteroidota</taxon>
        <taxon>Cytophagia</taxon>
        <taxon>Cytophagales</taxon>
        <taxon>Hymenobacteraceae</taxon>
        <taxon>Pontibacter</taxon>
    </lineage>
</organism>
<feature type="transmembrane region" description="Helical" evidence="1">
    <location>
        <begin position="54"/>
        <end position="74"/>
    </location>
</feature>
<sequence>MKYTAAISAAKKWTSFPFIFELLIWLLYVCLYKYGYYLNTESIVVSREENFPFISVMGYAVASTLYLIPLYRYIAPYLLDKSRYGLLGMITVLYLAYISKASYLLVSYAFLSINTNPALTQFYQQHFRIALQQSMILLRGWDLQILLMDLLAFGSVVFVQYGYKNQQERLQSEQRQRQLEKDNFALQLSMLKAQLQPHFLFNTLNSLYGLSLTGSRDTPRYILLLSQMMQYILYECDKERQPLEQERTFLENYFELEQLKFPSASIDFKYTSPAGNILIPPLLFLPLVENSFKHGSHRATDHAAIHASLTSEENCIRFRIENDIFSAPTLGKQPGGIGLVNLRQRLALYYPNRHQLVTMEKANKYVAELTINL</sequence>
<dbReference type="GO" id="GO:0016020">
    <property type="term" value="C:membrane"/>
    <property type="evidence" value="ECO:0007669"/>
    <property type="project" value="InterPro"/>
</dbReference>
<feature type="transmembrane region" description="Helical" evidence="1">
    <location>
        <begin position="12"/>
        <end position="34"/>
    </location>
</feature>
<proteinExistence type="predicted"/>
<dbReference type="AlphaFoldDB" id="A0A1X9YQP4"/>
<feature type="transmembrane region" description="Helical" evidence="1">
    <location>
        <begin position="86"/>
        <end position="111"/>
    </location>
</feature>
<dbReference type="Proteomes" id="UP000266292">
    <property type="component" value="Chromosome"/>
</dbReference>
<dbReference type="PANTHER" id="PTHR34220">
    <property type="entry name" value="SENSOR HISTIDINE KINASE YPDA"/>
    <property type="match status" value="1"/>
</dbReference>
<dbReference type="InterPro" id="IPR010559">
    <property type="entry name" value="Sig_transdc_His_kin_internal"/>
</dbReference>
<keyword evidence="1" id="KW-0472">Membrane</keyword>
<accession>A0A1X9YQP4</accession>
<reference evidence="4" key="1">
    <citation type="submission" date="2017-05" db="EMBL/GenBank/DDBJ databases">
        <authorList>
            <person name="Ray J."/>
            <person name="Price M."/>
            <person name="Deutschbauer A."/>
        </authorList>
    </citation>
    <scope>NUCLEOTIDE SEQUENCE [LARGE SCALE GENOMIC DNA]</scope>
    <source>
        <strain evidence="4">DSM 19842</strain>
    </source>
</reference>
<name>A0A1X9YQP4_9BACT</name>
<protein>
    <recommendedName>
        <fullName evidence="2">Signal transduction histidine kinase internal region domain-containing protein</fullName>
    </recommendedName>
</protein>
<evidence type="ECO:0000256" key="1">
    <source>
        <dbReference type="SAM" id="Phobius"/>
    </source>
</evidence>
<dbReference type="InterPro" id="IPR050640">
    <property type="entry name" value="Bact_2-comp_sensor_kinase"/>
</dbReference>
<dbReference type="STRING" id="709015.GCA_000472485_01380"/>
<evidence type="ECO:0000313" key="4">
    <source>
        <dbReference type="Proteomes" id="UP000266292"/>
    </source>
</evidence>
<dbReference type="InterPro" id="IPR036890">
    <property type="entry name" value="HATPase_C_sf"/>
</dbReference>
<keyword evidence="4" id="KW-1185">Reference proteome</keyword>
<keyword evidence="1" id="KW-1133">Transmembrane helix</keyword>
<evidence type="ECO:0000259" key="2">
    <source>
        <dbReference type="Pfam" id="PF06580"/>
    </source>
</evidence>
<dbReference type="GO" id="GO:0000155">
    <property type="term" value="F:phosphorelay sensor kinase activity"/>
    <property type="evidence" value="ECO:0007669"/>
    <property type="project" value="InterPro"/>
</dbReference>
<dbReference type="Gene3D" id="3.30.565.10">
    <property type="entry name" value="Histidine kinase-like ATPase, C-terminal domain"/>
    <property type="match status" value="1"/>
</dbReference>
<gene>
    <name evidence="3" type="ORF">CA264_06910</name>
</gene>
<dbReference type="EMBL" id="CP021235">
    <property type="protein sequence ID" value="ARS35192.1"/>
    <property type="molecule type" value="Genomic_DNA"/>
</dbReference>
<dbReference type="PANTHER" id="PTHR34220:SF7">
    <property type="entry name" value="SENSOR HISTIDINE KINASE YPDA"/>
    <property type="match status" value="1"/>
</dbReference>
<dbReference type="RefSeq" id="WP_025605784.1">
    <property type="nucleotide sequence ID" value="NZ_CP021235.1"/>
</dbReference>
<evidence type="ECO:0000313" key="3">
    <source>
        <dbReference type="EMBL" id="ARS35192.1"/>
    </source>
</evidence>
<dbReference type="KEGG" id="pact:CA264_06910"/>
<keyword evidence="1" id="KW-0812">Transmembrane</keyword>
<dbReference type="OrthoDB" id="9792992at2"/>